<feature type="region of interest" description="Disordered" evidence="1">
    <location>
        <begin position="105"/>
        <end position="138"/>
    </location>
</feature>
<evidence type="ECO:0000313" key="3">
    <source>
        <dbReference type="Proteomes" id="UP001239445"/>
    </source>
</evidence>
<feature type="compositionally biased region" description="Pro residues" evidence="1">
    <location>
        <begin position="1"/>
        <end position="12"/>
    </location>
</feature>
<comment type="caution">
    <text evidence="2">The sequence shown here is derived from an EMBL/GenBank/DDBJ whole genome shotgun (WGS) entry which is preliminary data.</text>
</comment>
<feature type="region of interest" description="Disordered" evidence="1">
    <location>
        <begin position="150"/>
        <end position="174"/>
    </location>
</feature>
<feature type="region of interest" description="Disordered" evidence="1">
    <location>
        <begin position="63"/>
        <end position="82"/>
    </location>
</feature>
<name>A0AAJ0B5K1_9PEZI</name>
<feature type="region of interest" description="Disordered" evidence="1">
    <location>
        <begin position="262"/>
        <end position="285"/>
    </location>
</feature>
<keyword evidence="3" id="KW-1185">Reference proteome</keyword>
<dbReference type="AlphaFoldDB" id="A0AAJ0B5K1"/>
<dbReference type="Proteomes" id="UP001239445">
    <property type="component" value="Unassembled WGS sequence"/>
</dbReference>
<accession>A0AAJ0B5K1</accession>
<protein>
    <submittedName>
        <fullName evidence="2">Uncharacterized protein</fullName>
    </submittedName>
</protein>
<sequence length="326" mass="34999">MDATIPPRPPTPQVLLHRLPDKDDEAELSRKPSKYIVLIMGSTGVAGKLAIARSVSSALSCPLDHGDSVHQSSAKAASVSASDAQKKARYQRMWLAKMTRTGLLFPEESRPATEGFTGFGGSSTSSASRSTSSSRRGSASSIASVASLASSSLANPNEPAPTSPYRAQQQQAGHPVTSTFQSIAASRGSMNATFTLSEEERKRRANPVLMVLTHPELEPWHKTSIRTAVGEYGIGVIFVPLYVEPWDDDEEEDGEELPVLRPLDPRTMTSFPVPGGSSQKETGWGTLDREMKIRIDVDGDVEGRAAEIVERVSEAIGVDFAAYKSG</sequence>
<feature type="compositionally biased region" description="Polar residues" evidence="1">
    <location>
        <begin position="165"/>
        <end position="174"/>
    </location>
</feature>
<gene>
    <name evidence="2" type="ORF">QBC47DRAFT_406460</name>
</gene>
<feature type="compositionally biased region" description="Low complexity" evidence="1">
    <location>
        <begin position="69"/>
        <end position="82"/>
    </location>
</feature>
<proteinExistence type="predicted"/>
<dbReference type="EMBL" id="MU839843">
    <property type="protein sequence ID" value="KAK1751204.1"/>
    <property type="molecule type" value="Genomic_DNA"/>
</dbReference>
<feature type="compositionally biased region" description="Low complexity" evidence="1">
    <location>
        <begin position="122"/>
        <end position="138"/>
    </location>
</feature>
<reference evidence="2" key="1">
    <citation type="submission" date="2023-06" db="EMBL/GenBank/DDBJ databases">
        <title>Genome-scale phylogeny and comparative genomics of the fungal order Sordariales.</title>
        <authorList>
            <consortium name="Lawrence Berkeley National Laboratory"/>
            <person name="Hensen N."/>
            <person name="Bonometti L."/>
            <person name="Westerberg I."/>
            <person name="Brannstrom I.O."/>
            <person name="Guillou S."/>
            <person name="Cros-Aarteil S."/>
            <person name="Calhoun S."/>
            <person name="Haridas S."/>
            <person name="Kuo A."/>
            <person name="Mondo S."/>
            <person name="Pangilinan J."/>
            <person name="Riley R."/>
            <person name="Labutti K."/>
            <person name="Andreopoulos B."/>
            <person name="Lipzen A."/>
            <person name="Chen C."/>
            <person name="Yanf M."/>
            <person name="Daum C."/>
            <person name="Ng V."/>
            <person name="Clum A."/>
            <person name="Steindorff A."/>
            <person name="Ohm R."/>
            <person name="Martin F."/>
            <person name="Silar P."/>
            <person name="Natvig D."/>
            <person name="Lalanne C."/>
            <person name="Gautier V."/>
            <person name="Ament-Velasquez S.L."/>
            <person name="Kruys A."/>
            <person name="Hutchinson M.I."/>
            <person name="Powell A.J."/>
            <person name="Barry K."/>
            <person name="Miller A.N."/>
            <person name="Grigoriev I.V."/>
            <person name="Debuchy R."/>
            <person name="Gladieux P."/>
            <person name="Thoren M.H."/>
            <person name="Johannesson H."/>
        </authorList>
    </citation>
    <scope>NUCLEOTIDE SEQUENCE</scope>
    <source>
        <strain evidence="2">PSN4</strain>
    </source>
</reference>
<feature type="region of interest" description="Disordered" evidence="1">
    <location>
        <begin position="1"/>
        <end position="27"/>
    </location>
</feature>
<organism evidence="2 3">
    <name type="scientific">Echria macrotheca</name>
    <dbReference type="NCBI Taxonomy" id="438768"/>
    <lineage>
        <taxon>Eukaryota</taxon>
        <taxon>Fungi</taxon>
        <taxon>Dikarya</taxon>
        <taxon>Ascomycota</taxon>
        <taxon>Pezizomycotina</taxon>
        <taxon>Sordariomycetes</taxon>
        <taxon>Sordariomycetidae</taxon>
        <taxon>Sordariales</taxon>
        <taxon>Schizotheciaceae</taxon>
        <taxon>Echria</taxon>
    </lineage>
</organism>
<evidence type="ECO:0000313" key="2">
    <source>
        <dbReference type="EMBL" id="KAK1751204.1"/>
    </source>
</evidence>
<evidence type="ECO:0000256" key="1">
    <source>
        <dbReference type="SAM" id="MobiDB-lite"/>
    </source>
</evidence>